<dbReference type="EMBL" id="JACNJD010000247">
    <property type="protein sequence ID" value="MBC8177961.1"/>
    <property type="molecule type" value="Genomic_DNA"/>
</dbReference>
<evidence type="ECO:0000313" key="4">
    <source>
        <dbReference type="Proteomes" id="UP000650524"/>
    </source>
</evidence>
<dbReference type="InterPro" id="IPR036237">
    <property type="entry name" value="Xyl_isomerase-like_sf"/>
</dbReference>
<dbReference type="Pfam" id="PF01261">
    <property type="entry name" value="AP_endonuc_2"/>
    <property type="match status" value="1"/>
</dbReference>
<dbReference type="GO" id="GO:0016853">
    <property type="term" value="F:isomerase activity"/>
    <property type="evidence" value="ECO:0007669"/>
    <property type="project" value="UniProtKB-KW"/>
</dbReference>
<dbReference type="InterPro" id="IPR050417">
    <property type="entry name" value="Sugar_Epim/Isomerase"/>
</dbReference>
<dbReference type="Gene3D" id="3.20.20.150">
    <property type="entry name" value="Divalent-metal-dependent TIM barrel enzymes"/>
    <property type="match status" value="1"/>
</dbReference>
<protein>
    <submittedName>
        <fullName evidence="3">Sugar phosphate isomerase/epimerase</fullName>
    </submittedName>
</protein>
<sequence length="282" mass="31492">MKIGFNMFLWTGHVTEEHHPIMAALKEQGYDGVQIPVLEGDPSHYSSLKKTLDDMGLECTALTIIPEVEMNPLSDNPDSRQKGLDYLKWSLDCTAALGADQLCGPLHQPLGYFSGTGPTEKEVDHAVKFHRQVGDYAQSAGITVNMEAINRFECYFVNTMADLCAYLTKVNHPAISGMYDTFHANLEEKHVTDCIGPSAQWINHVHISENDRGTPGKGHIDWTSVFRELKSVGYNGWFTIEAFSRALPQLAAATMIWRDLSPSLDEVWKDGFTLIRNGWDTA</sequence>
<dbReference type="InterPro" id="IPR013022">
    <property type="entry name" value="Xyl_isomerase-like_TIM-brl"/>
</dbReference>
<gene>
    <name evidence="3" type="ORF">H8E19_11205</name>
</gene>
<dbReference type="PANTHER" id="PTHR43489">
    <property type="entry name" value="ISOMERASE"/>
    <property type="match status" value="1"/>
</dbReference>
<accession>A0A8J6N1G0</accession>
<evidence type="ECO:0000313" key="3">
    <source>
        <dbReference type="EMBL" id="MBC8177961.1"/>
    </source>
</evidence>
<dbReference type="SUPFAM" id="SSF51658">
    <property type="entry name" value="Xylose isomerase-like"/>
    <property type="match status" value="1"/>
</dbReference>
<reference evidence="3 4" key="1">
    <citation type="submission" date="2020-08" db="EMBL/GenBank/DDBJ databases">
        <title>Bridging the membrane lipid divide: bacteria of the FCB group superphylum have the potential to synthesize archaeal ether lipids.</title>
        <authorList>
            <person name="Villanueva L."/>
            <person name="Von Meijenfeldt F.A.B."/>
            <person name="Westbye A.B."/>
            <person name="Yadav S."/>
            <person name="Hopmans E.C."/>
            <person name="Dutilh B.E."/>
            <person name="Sinninghe Damste J.S."/>
        </authorList>
    </citation>
    <scope>NUCLEOTIDE SEQUENCE [LARGE SCALE GENOMIC DNA]</scope>
    <source>
        <strain evidence="3">NIOZ-UU27</strain>
    </source>
</reference>
<organism evidence="3 4">
    <name type="scientific">Candidatus Desulfacyla euxinica</name>
    <dbReference type="NCBI Taxonomy" id="2841693"/>
    <lineage>
        <taxon>Bacteria</taxon>
        <taxon>Deltaproteobacteria</taxon>
        <taxon>Candidatus Desulfacyla</taxon>
    </lineage>
</organism>
<dbReference type="PANTHER" id="PTHR43489:SF7">
    <property type="entry name" value="3-DEHYDRO-D-GULOSIDE 4-EPIMERASE-RELATED"/>
    <property type="match status" value="1"/>
</dbReference>
<proteinExistence type="predicted"/>
<keyword evidence="1 3" id="KW-0413">Isomerase</keyword>
<evidence type="ECO:0000256" key="1">
    <source>
        <dbReference type="ARBA" id="ARBA00023235"/>
    </source>
</evidence>
<dbReference type="Proteomes" id="UP000650524">
    <property type="component" value="Unassembled WGS sequence"/>
</dbReference>
<name>A0A8J6N1G0_9DELT</name>
<feature type="domain" description="Xylose isomerase-like TIM barrel" evidence="2">
    <location>
        <begin position="23"/>
        <end position="251"/>
    </location>
</feature>
<comment type="caution">
    <text evidence="3">The sequence shown here is derived from an EMBL/GenBank/DDBJ whole genome shotgun (WGS) entry which is preliminary data.</text>
</comment>
<evidence type="ECO:0000259" key="2">
    <source>
        <dbReference type="Pfam" id="PF01261"/>
    </source>
</evidence>
<dbReference type="AlphaFoldDB" id="A0A8J6N1G0"/>